<dbReference type="Proteomes" id="UP000324536">
    <property type="component" value="Chromosome"/>
</dbReference>
<dbReference type="Gene3D" id="3.40.50.1980">
    <property type="entry name" value="Nitrogenase molybdenum iron protein domain"/>
    <property type="match status" value="1"/>
</dbReference>
<dbReference type="PANTHER" id="PTHR42953:SF1">
    <property type="entry name" value="METAL-BINDING PROTEIN HI_0362-RELATED"/>
    <property type="match status" value="1"/>
</dbReference>
<evidence type="ECO:0000256" key="2">
    <source>
        <dbReference type="ARBA" id="ARBA00022448"/>
    </source>
</evidence>
<dbReference type="Pfam" id="PF01297">
    <property type="entry name" value="ZnuA"/>
    <property type="match status" value="1"/>
</dbReference>
<comment type="subcellular location">
    <subcellularLocation>
        <location evidence="1">Cell envelope</location>
    </subcellularLocation>
</comment>
<dbReference type="OrthoDB" id="9793396at2"/>
<dbReference type="GO" id="GO:0030313">
    <property type="term" value="C:cell envelope"/>
    <property type="evidence" value="ECO:0007669"/>
    <property type="project" value="UniProtKB-SubCell"/>
</dbReference>
<organism evidence="5 6">
    <name type="scientific">Acetobacter vaccinii</name>
    <dbReference type="NCBI Taxonomy" id="2592655"/>
    <lineage>
        <taxon>Bacteria</taxon>
        <taxon>Pseudomonadati</taxon>
        <taxon>Pseudomonadota</taxon>
        <taxon>Alphaproteobacteria</taxon>
        <taxon>Acetobacterales</taxon>
        <taxon>Acetobacteraceae</taxon>
        <taxon>Acetobacter</taxon>
    </lineage>
</organism>
<evidence type="ECO:0000313" key="5">
    <source>
        <dbReference type="EMBL" id="QEO18509.1"/>
    </source>
</evidence>
<dbReference type="GO" id="GO:0046872">
    <property type="term" value="F:metal ion binding"/>
    <property type="evidence" value="ECO:0007669"/>
    <property type="project" value="UniProtKB-KW"/>
</dbReference>
<dbReference type="PANTHER" id="PTHR42953">
    <property type="entry name" value="HIGH-AFFINITY ZINC UPTAKE SYSTEM PROTEIN ZNUA-RELATED"/>
    <property type="match status" value="1"/>
</dbReference>
<keyword evidence="4" id="KW-0732">Signal</keyword>
<dbReference type="GO" id="GO:0030001">
    <property type="term" value="P:metal ion transport"/>
    <property type="evidence" value="ECO:0007669"/>
    <property type="project" value="InterPro"/>
</dbReference>
<keyword evidence="6" id="KW-1185">Reference proteome</keyword>
<name>A0A5C1YT97_9PROT</name>
<gene>
    <name evidence="5" type="ORF">FLP30_02610</name>
</gene>
<sequence>MLPGLAQAEQASPFSVVVAENTWADLVSQVVGPDMTVTVVLQSPLADPHVYEPTPDDARHVADATLIVGNGAGYDAWLDRLVGAAGLPAAHVVRASDWPGWQDGANPHLWFDVQVVSDFVRRFTAACQQVDPAHAQAYAARAARLLAAIDAVAADMQKLRGHIAGQHVAATEPLFTPLADRLGLVMEEEAFQIAIMNGVEPAPAAVAAFESDLATHRLRLLAYNQQVEEPSVEHLVAKARAAGVPVLPLTEMLPAGEHWQAWVSGVVAQVARLLGAAP</sequence>
<evidence type="ECO:0000313" key="6">
    <source>
        <dbReference type="Proteomes" id="UP000324536"/>
    </source>
</evidence>
<keyword evidence="2" id="KW-0813">Transport</keyword>
<dbReference type="AlphaFoldDB" id="A0A5C1YT97"/>
<keyword evidence="3" id="KW-0479">Metal-binding</keyword>
<accession>A0A5C1YT97</accession>
<dbReference type="InterPro" id="IPR050492">
    <property type="entry name" value="Bact_metal-bind_prot9"/>
</dbReference>
<protein>
    <submittedName>
        <fullName evidence="5">Zinc ABC transporter substrate-binding protein</fullName>
    </submittedName>
</protein>
<dbReference type="InterPro" id="IPR006127">
    <property type="entry name" value="ZnuA-like"/>
</dbReference>
<proteinExistence type="predicted"/>
<dbReference type="EMBL" id="CP043506">
    <property type="protein sequence ID" value="QEO18509.1"/>
    <property type="molecule type" value="Genomic_DNA"/>
</dbReference>
<evidence type="ECO:0000256" key="4">
    <source>
        <dbReference type="ARBA" id="ARBA00022729"/>
    </source>
</evidence>
<dbReference type="KEGG" id="acek:FLP30_02610"/>
<reference evidence="5 6" key="1">
    <citation type="submission" date="2019-09" db="EMBL/GenBank/DDBJ databases">
        <title>Genome sequencing of strain KACC 21233.</title>
        <authorList>
            <person name="Heo J."/>
            <person name="Kim S.-J."/>
            <person name="Kim J.-S."/>
            <person name="Hong S.-B."/>
            <person name="Kwon S.-W."/>
        </authorList>
    </citation>
    <scope>NUCLEOTIDE SEQUENCE [LARGE SCALE GENOMIC DNA]</scope>
    <source>
        <strain evidence="5 6">KACC 21233</strain>
    </source>
</reference>
<dbReference type="SUPFAM" id="SSF53807">
    <property type="entry name" value="Helical backbone' metal receptor"/>
    <property type="match status" value="1"/>
</dbReference>
<evidence type="ECO:0000256" key="1">
    <source>
        <dbReference type="ARBA" id="ARBA00004196"/>
    </source>
</evidence>
<evidence type="ECO:0000256" key="3">
    <source>
        <dbReference type="ARBA" id="ARBA00022723"/>
    </source>
</evidence>